<dbReference type="RefSeq" id="WP_102646487.1">
    <property type="nucleotide sequence ID" value="NZ_PNYA01000014.1"/>
</dbReference>
<dbReference type="PANTHER" id="PTHR21266">
    <property type="entry name" value="IRON-SULFUR DOMAIN CONTAINING PROTEIN"/>
    <property type="match status" value="1"/>
</dbReference>
<dbReference type="InterPro" id="IPR017941">
    <property type="entry name" value="Rieske_2Fe-2S"/>
</dbReference>
<keyword evidence="12" id="KW-1185">Reference proteome</keyword>
<gene>
    <name evidence="11" type="ORF">C0Z18_16455</name>
</gene>
<dbReference type="GO" id="GO:0016491">
    <property type="term" value="F:oxidoreductase activity"/>
    <property type="evidence" value="ECO:0007669"/>
    <property type="project" value="UniProtKB-KW"/>
</dbReference>
<comment type="subcellular location">
    <subcellularLocation>
        <location evidence="1">Membrane</location>
    </subcellularLocation>
</comment>
<proteinExistence type="predicted"/>
<evidence type="ECO:0000256" key="6">
    <source>
        <dbReference type="ARBA" id="ARBA00023002"/>
    </source>
</evidence>
<dbReference type="Proteomes" id="UP000235616">
    <property type="component" value="Unassembled WGS sequence"/>
</dbReference>
<dbReference type="SUPFAM" id="SSF50022">
    <property type="entry name" value="ISP domain"/>
    <property type="match status" value="1"/>
</dbReference>
<accession>A0A2N7VMY9</accession>
<keyword evidence="7" id="KW-0408">Iron</keyword>
<dbReference type="InterPro" id="IPR050584">
    <property type="entry name" value="Cholesterol_7-desaturase"/>
</dbReference>
<organism evidence="11 12">
    <name type="scientific">Trinickia dabaoshanensis</name>
    <dbReference type="NCBI Taxonomy" id="564714"/>
    <lineage>
        <taxon>Bacteria</taxon>
        <taxon>Pseudomonadati</taxon>
        <taxon>Pseudomonadota</taxon>
        <taxon>Betaproteobacteria</taxon>
        <taxon>Burkholderiales</taxon>
        <taxon>Burkholderiaceae</taxon>
        <taxon>Trinickia</taxon>
    </lineage>
</organism>
<dbReference type="PANTHER" id="PTHR21266:SF32">
    <property type="entry name" value="CHOLESTEROL 7-DESATURASE NVD"/>
    <property type="match status" value="1"/>
</dbReference>
<dbReference type="GO" id="GO:0051537">
    <property type="term" value="F:2 iron, 2 sulfur cluster binding"/>
    <property type="evidence" value="ECO:0007669"/>
    <property type="project" value="UniProtKB-KW"/>
</dbReference>
<comment type="caution">
    <text evidence="11">The sequence shown here is derived from an EMBL/GenBank/DDBJ whole genome shotgun (WGS) entry which is preliminary data.</text>
</comment>
<dbReference type="GO" id="GO:0016020">
    <property type="term" value="C:membrane"/>
    <property type="evidence" value="ECO:0007669"/>
    <property type="project" value="UniProtKB-SubCell"/>
</dbReference>
<dbReference type="PROSITE" id="PS51296">
    <property type="entry name" value="RIESKE"/>
    <property type="match status" value="1"/>
</dbReference>
<evidence type="ECO:0000256" key="8">
    <source>
        <dbReference type="ARBA" id="ARBA00023014"/>
    </source>
</evidence>
<evidence type="ECO:0000256" key="5">
    <source>
        <dbReference type="ARBA" id="ARBA00022989"/>
    </source>
</evidence>
<evidence type="ECO:0000256" key="9">
    <source>
        <dbReference type="ARBA" id="ARBA00023136"/>
    </source>
</evidence>
<dbReference type="EMBL" id="PNYA01000014">
    <property type="protein sequence ID" value="PMS18524.1"/>
    <property type="molecule type" value="Genomic_DNA"/>
</dbReference>
<keyword evidence="9" id="KW-0472">Membrane</keyword>
<reference evidence="11 12" key="1">
    <citation type="submission" date="2018-01" db="EMBL/GenBank/DDBJ databases">
        <title>Whole genome analyses suggest that Burkholderia sensu lato contains two further novel genera in the rhizoxinica-symbiotica group Mycetohabitans gen. nov., and Trinickia gen. nov.: implications for the evolution of diazotrophy and nodulation in the Burkholderiaceae.</title>
        <authorList>
            <person name="Estrada-de los Santos P."/>
            <person name="Palmer M."/>
            <person name="Chavez-Ramirez B."/>
            <person name="Beukes C."/>
            <person name="Steenkamp E.T."/>
            <person name="Hirsch A.M."/>
            <person name="Manyaka P."/>
            <person name="Maluk M."/>
            <person name="Lafos M."/>
            <person name="Crook M."/>
            <person name="Gross E."/>
            <person name="Simon M.F."/>
            <person name="Bueno dos Reis Junior F."/>
            <person name="Poole P.S."/>
            <person name="Venter S.N."/>
            <person name="James E.K."/>
        </authorList>
    </citation>
    <scope>NUCLEOTIDE SEQUENCE [LARGE SCALE GENOMIC DNA]</scope>
    <source>
        <strain evidence="11 12">GIMN1.004</strain>
    </source>
</reference>
<dbReference type="Pfam" id="PF00355">
    <property type="entry name" value="Rieske"/>
    <property type="match status" value="1"/>
</dbReference>
<evidence type="ECO:0000256" key="4">
    <source>
        <dbReference type="ARBA" id="ARBA00022723"/>
    </source>
</evidence>
<evidence type="ECO:0000313" key="11">
    <source>
        <dbReference type="EMBL" id="PMS18524.1"/>
    </source>
</evidence>
<keyword evidence="6" id="KW-0560">Oxidoreductase</keyword>
<dbReference type="GO" id="GO:0005737">
    <property type="term" value="C:cytoplasm"/>
    <property type="evidence" value="ECO:0007669"/>
    <property type="project" value="TreeGrafter"/>
</dbReference>
<dbReference type="GO" id="GO:0046872">
    <property type="term" value="F:metal ion binding"/>
    <property type="evidence" value="ECO:0007669"/>
    <property type="project" value="UniProtKB-KW"/>
</dbReference>
<evidence type="ECO:0000256" key="7">
    <source>
        <dbReference type="ARBA" id="ARBA00023004"/>
    </source>
</evidence>
<evidence type="ECO:0000256" key="1">
    <source>
        <dbReference type="ARBA" id="ARBA00004370"/>
    </source>
</evidence>
<dbReference type="Gene3D" id="2.102.10.10">
    <property type="entry name" value="Rieske [2Fe-2S] iron-sulphur domain"/>
    <property type="match status" value="1"/>
</dbReference>
<dbReference type="CDD" id="cd03469">
    <property type="entry name" value="Rieske_RO_Alpha_N"/>
    <property type="match status" value="1"/>
</dbReference>
<dbReference type="AlphaFoldDB" id="A0A2N7VMY9"/>
<name>A0A2N7VMY9_9BURK</name>
<keyword evidence="2" id="KW-0812">Transmembrane</keyword>
<sequence>MEVVNESRVPIASLSTHSVRTPWWPVALSEQVGGKTPLGVVCNGECAVLYRDPAGQVRALEDRCRHRRAPLSLGRITANGELQCGYHGWTYDGASGMCTAIPNLSADERVPAHYAVQSYRVVECGGFVFIRKAGTDENAPLDVSPPRLDVGRRFQGSVTVGMAYDDYLAALADGPHLLMRIALVRITNYVCADPAAREGRVTMERGVVWAARRRNHRFVTDYPWTLRLACEGNGTTVSVELLTRDEAPAIVATVGIAPAARGATAVHWRGAVSASARGGGAALLRAWAGARRSPFRMLSYVDGHALARLERLYSDQWLRHWQSVTTVAAAEPVRALRKGTIDGEYSV</sequence>
<feature type="domain" description="Rieske" evidence="10">
    <location>
        <begin position="23"/>
        <end position="130"/>
    </location>
</feature>
<evidence type="ECO:0000313" key="12">
    <source>
        <dbReference type="Proteomes" id="UP000235616"/>
    </source>
</evidence>
<dbReference type="OrthoDB" id="9790995at2"/>
<evidence type="ECO:0000256" key="2">
    <source>
        <dbReference type="ARBA" id="ARBA00022692"/>
    </source>
</evidence>
<keyword evidence="3" id="KW-0001">2Fe-2S</keyword>
<keyword evidence="5" id="KW-1133">Transmembrane helix</keyword>
<protein>
    <submittedName>
        <fullName evidence="11">Rieske (2Fe-2S) protein</fullName>
    </submittedName>
</protein>
<evidence type="ECO:0000259" key="10">
    <source>
        <dbReference type="PROSITE" id="PS51296"/>
    </source>
</evidence>
<dbReference type="InterPro" id="IPR036922">
    <property type="entry name" value="Rieske_2Fe-2S_sf"/>
</dbReference>
<keyword evidence="4" id="KW-0479">Metal-binding</keyword>
<keyword evidence="8" id="KW-0411">Iron-sulfur</keyword>
<evidence type="ECO:0000256" key="3">
    <source>
        <dbReference type="ARBA" id="ARBA00022714"/>
    </source>
</evidence>